<dbReference type="InterPro" id="IPR050111">
    <property type="entry name" value="C-type_lectin/snaclec_domain"/>
</dbReference>
<evidence type="ECO:0000313" key="3">
    <source>
        <dbReference type="EMBL" id="CAL1602407.1"/>
    </source>
</evidence>
<dbReference type="EMBL" id="OZ035825">
    <property type="protein sequence ID" value="CAL1602407.1"/>
    <property type="molecule type" value="Genomic_DNA"/>
</dbReference>
<dbReference type="PROSITE" id="PS50041">
    <property type="entry name" value="C_TYPE_LECTIN_2"/>
    <property type="match status" value="1"/>
</dbReference>
<name>A0AAV2LQ66_KNICA</name>
<evidence type="ECO:0000256" key="1">
    <source>
        <dbReference type="SAM" id="SignalP"/>
    </source>
</evidence>
<dbReference type="Proteomes" id="UP001497482">
    <property type="component" value="Chromosome 3"/>
</dbReference>
<dbReference type="InterPro" id="IPR016187">
    <property type="entry name" value="CTDL_fold"/>
</dbReference>
<sequence>MKTLLLLSVLCGLLAVGPVNAVPVEATAEEEVSSVSGYVPAEEVLTEEGDSGEYVQTAAARSKASCPQGWRLYKENCLMFMNLSYTWNNADAMCESLGASLASAHDLGEYSFLKQLTWRAGFLTAWMGGYRFQGFWKWEDGTPFDYNNWYQSTSYECVHLNSQESRGWTSATCTTLHPFICSIKLYPC</sequence>
<gene>
    <name evidence="3" type="ORF">KC01_LOCUS30184</name>
</gene>
<protein>
    <recommendedName>
        <fullName evidence="2">C-type lectin domain-containing protein</fullName>
    </recommendedName>
</protein>
<keyword evidence="4" id="KW-1185">Reference proteome</keyword>
<accession>A0AAV2LQ66</accession>
<dbReference type="Pfam" id="PF00059">
    <property type="entry name" value="Lectin_C"/>
    <property type="match status" value="1"/>
</dbReference>
<dbReference type="InterPro" id="IPR016186">
    <property type="entry name" value="C-type_lectin-like/link_sf"/>
</dbReference>
<proteinExistence type="predicted"/>
<dbReference type="InterPro" id="IPR001304">
    <property type="entry name" value="C-type_lectin-like"/>
</dbReference>
<dbReference type="EMBL" id="OZ035825">
    <property type="protein sequence ID" value="CAL1602409.1"/>
    <property type="molecule type" value="Genomic_DNA"/>
</dbReference>
<dbReference type="PANTHER" id="PTHR22803">
    <property type="entry name" value="MANNOSE, PHOSPHOLIPASE, LECTIN RECEPTOR RELATED"/>
    <property type="match status" value="1"/>
</dbReference>
<evidence type="ECO:0000313" key="4">
    <source>
        <dbReference type="Proteomes" id="UP001497482"/>
    </source>
</evidence>
<feature type="chain" id="PRO_5044714354" description="C-type lectin domain-containing protein" evidence="1">
    <location>
        <begin position="22"/>
        <end position="188"/>
    </location>
</feature>
<dbReference type="AlphaFoldDB" id="A0AAV2LQ66"/>
<keyword evidence="1" id="KW-0732">Signal</keyword>
<dbReference type="SUPFAM" id="SSF56436">
    <property type="entry name" value="C-type lectin-like"/>
    <property type="match status" value="1"/>
</dbReference>
<feature type="domain" description="C-type lectin" evidence="2">
    <location>
        <begin position="73"/>
        <end position="182"/>
    </location>
</feature>
<dbReference type="SMART" id="SM00034">
    <property type="entry name" value="CLECT"/>
    <property type="match status" value="1"/>
</dbReference>
<reference evidence="3 4" key="1">
    <citation type="submission" date="2024-04" db="EMBL/GenBank/DDBJ databases">
        <authorList>
            <person name="Waldvogel A.-M."/>
            <person name="Schoenle A."/>
        </authorList>
    </citation>
    <scope>NUCLEOTIDE SEQUENCE [LARGE SCALE GENOMIC DNA]</scope>
</reference>
<dbReference type="Gene3D" id="3.10.100.10">
    <property type="entry name" value="Mannose-Binding Protein A, subunit A"/>
    <property type="match status" value="1"/>
</dbReference>
<organism evidence="3 4">
    <name type="scientific">Knipowitschia caucasica</name>
    <name type="common">Caucasian dwarf goby</name>
    <name type="synonym">Pomatoschistus caucasicus</name>
    <dbReference type="NCBI Taxonomy" id="637954"/>
    <lineage>
        <taxon>Eukaryota</taxon>
        <taxon>Metazoa</taxon>
        <taxon>Chordata</taxon>
        <taxon>Craniata</taxon>
        <taxon>Vertebrata</taxon>
        <taxon>Euteleostomi</taxon>
        <taxon>Actinopterygii</taxon>
        <taxon>Neopterygii</taxon>
        <taxon>Teleostei</taxon>
        <taxon>Neoteleostei</taxon>
        <taxon>Acanthomorphata</taxon>
        <taxon>Gobiaria</taxon>
        <taxon>Gobiiformes</taxon>
        <taxon>Gobioidei</taxon>
        <taxon>Gobiidae</taxon>
        <taxon>Gobiinae</taxon>
        <taxon>Knipowitschia</taxon>
    </lineage>
</organism>
<feature type="signal peptide" evidence="1">
    <location>
        <begin position="1"/>
        <end position="21"/>
    </location>
</feature>
<dbReference type="CDD" id="cd00037">
    <property type="entry name" value="CLECT"/>
    <property type="match status" value="1"/>
</dbReference>
<evidence type="ECO:0000259" key="2">
    <source>
        <dbReference type="PROSITE" id="PS50041"/>
    </source>
</evidence>